<dbReference type="InterPro" id="IPR003788">
    <property type="entry name" value="NDUFAF7"/>
</dbReference>
<keyword evidence="4" id="KW-1185">Reference proteome</keyword>
<evidence type="ECO:0000256" key="1">
    <source>
        <dbReference type="ARBA" id="ARBA00022603"/>
    </source>
</evidence>
<evidence type="ECO:0000313" key="4">
    <source>
        <dbReference type="Proteomes" id="UP001235840"/>
    </source>
</evidence>
<organism evidence="3 4">
    <name type="scientific">Caldalkalibacillus horti</name>
    <dbReference type="NCBI Taxonomy" id="77523"/>
    <lineage>
        <taxon>Bacteria</taxon>
        <taxon>Bacillati</taxon>
        <taxon>Bacillota</taxon>
        <taxon>Bacilli</taxon>
        <taxon>Bacillales</taxon>
        <taxon>Bacillaceae</taxon>
        <taxon>Caldalkalibacillus</taxon>
    </lineage>
</organism>
<dbReference type="Pfam" id="PF02636">
    <property type="entry name" value="Methyltransf_28"/>
    <property type="match status" value="1"/>
</dbReference>
<dbReference type="GO" id="GO:0032259">
    <property type="term" value="P:methylation"/>
    <property type="evidence" value="ECO:0007669"/>
    <property type="project" value="UniProtKB-KW"/>
</dbReference>
<keyword evidence="1 3" id="KW-0489">Methyltransferase</keyword>
<dbReference type="Gene3D" id="3.40.50.12710">
    <property type="match status" value="1"/>
</dbReference>
<dbReference type="RefSeq" id="WP_307395505.1">
    <property type="nucleotide sequence ID" value="NZ_BAAADK010000003.1"/>
</dbReference>
<evidence type="ECO:0000313" key="3">
    <source>
        <dbReference type="EMBL" id="MDQ0166920.1"/>
    </source>
</evidence>
<proteinExistence type="predicted"/>
<name>A0ABT9W249_9BACI</name>
<evidence type="ECO:0000256" key="2">
    <source>
        <dbReference type="ARBA" id="ARBA00022679"/>
    </source>
</evidence>
<sequence>MKGRELEQIIREKIVQSEQGFITFAEYMEQSLYHPELGYYMKPTVKIGKQGDFYTSSSVHSVFAETFVDLSVQVSKASNVPLTFLEVGAGTGLFATQFLQTLQTKHPLVYKDSTYYIFDRSEQHIRQQKEQLDVHGERVRWISIEDEWEGYEGIILTNELFDAFPVHLIKKINGGIKEIAVTWSEKQQQLIEQLIDPKKSVTDYLRDNHLSINEGQVMEIPVAVSQWLHNFSKKIQSALWFVVDYGYTDEEIALPQYREGSLLCYYQHQVDDRPLEQPGHKDITYHIHFDSITREAIKGGWNKQGLFPQHQFLLQAGILQYLANHTGGDPFQHKGIAKNRAIRHLISPESISGSFRVLILSKGKYEQQEKAYDFLKPVTFI</sequence>
<dbReference type="PANTHER" id="PTHR12049:SF7">
    <property type="entry name" value="PROTEIN ARGININE METHYLTRANSFERASE NDUFAF7, MITOCHONDRIAL"/>
    <property type="match status" value="1"/>
</dbReference>
<comment type="caution">
    <text evidence="3">The sequence shown here is derived from an EMBL/GenBank/DDBJ whole genome shotgun (WGS) entry which is preliminary data.</text>
</comment>
<gene>
    <name evidence="3" type="ORF">J2S11_002836</name>
</gene>
<reference evidence="3 4" key="1">
    <citation type="submission" date="2023-07" db="EMBL/GenBank/DDBJ databases">
        <title>Genomic Encyclopedia of Type Strains, Phase IV (KMG-IV): sequencing the most valuable type-strain genomes for metagenomic binning, comparative biology and taxonomic classification.</title>
        <authorList>
            <person name="Goeker M."/>
        </authorList>
    </citation>
    <scope>NUCLEOTIDE SEQUENCE [LARGE SCALE GENOMIC DNA]</scope>
    <source>
        <strain evidence="3 4">DSM 12751</strain>
    </source>
</reference>
<dbReference type="SUPFAM" id="SSF53335">
    <property type="entry name" value="S-adenosyl-L-methionine-dependent methyltransferases"/>
    <property type="match status" value="1"/>
</dbReference>
<dbReference type="PANTHER" id="PTHR12049">
    <property type="entry name" value="PROTEIN ARGININE METHYLTRANSFERASE NDUFAF7, MITOCHONDRIAL"/>
    <property type="match status" value="1"/>
</dbReference>
<dbReference type="GO" id="GO:0008168">
    <property type="term" value="F:methyltransferase activity"/>
    <property type="evidence" value="ECO:0007669"/>
    <property type="project" value="UniProtKB-KW"/>
</dbReference>
<keyword evidence="2" id="KW-0808">Transferase</keyword>
<protein>
    <submittedName>
        <fullName evidence="3">SAM-dependent MidA family methyltransferase</fullName>
    </submittedName>
</protein>
<dbReference type="EMBL" id="JAUSTY010000011">
    <property type="protein sequence ID" value="MDQ0166920.1"/>
    <property type="molecule type" value="Genomic_DNA"/>
</dbReference>
<dbReference type="Proteomes" id="UP001235840">
    <property type="component" value="Unassembled WGS sequence"/>
</dbReference>
<accession>A0ABT9W249</accession>
<dbReference type="InterPro" id="IPR029063">
    <property type="entry name" value="SAM-dependent_MTases_sf"/>
</dbReference>
<dbReference type="InterPro" id="IPR038375">
    <property type="entry name" value="NDUFAF7_sf"/>
</dbReference>